<dbReference type="OrthoDB" id="4966979at2"/>
<feature type="transmembrane region" description="Helical" evidence="1">
    <location>
        <begin position="171"/>
        <end position="196"/>
    </location>
</feature>
<reference evidence="4 5" key="1">
    <citation type="submission" date="2018-04" db="EMBL/GenBank/DDBJ databases">
        <authorList>
            <person name="Li J."/>
        </authorList>
    </citation>
    <scope>NUCLEOTIDE SEQUENCE [LARGE SCALE GENOMIC DNA]</scope>
    <source>
        <strain evidence="5">30A</strain>
    </source>
</reference>
<dbReference type="InterPro" id="IPR007349">
    <property type="entry name" value="DUF418"/>
</dbReference>
<evidence type="ECO:0000259" key="3">
    <source>
        <dbReference type="Pfam" id="PF07786"/>
    </source>
</evidence>
<keyword evidence="1" id="KW-0472">Membrane</keyword>
<keyword evidence="1" id="KW-0812">Transmembrane</keyword>
<proteinExistence type="predicted"/>
<accession>A0A2S0WXS9</accession>
<dbReference type="KEGG" id="agm:DCE93_10370"/>
<dbReference type="InterPro" id="IPR012429">
    <property type="entry name" value="HGSNAT_cat"/>
</dbReference>
<feature type="transmembrane region" description="Helical" evidence="1">
    <location>
        <begin position="330"/>
        <end position="349"/>
    </location>
</feature>
<protein>
    <recommendedName>
        <fullName evidence="6">DUF418 domain-containing protein</fullName>
    </recommendedName>
</protein>
<feature type="transmembrane region" description="Helical" evidence="1">
    <location>
        <begin position="290"/>
        <end position="318"/>
    </location>
</feature>
<feature type="transmembrane region" description="Helical" evidence="1">
    <location>
        <begin position="29"/>
        <end position="55"/>
    </location>
</feature>
<feature type="transmembrane region" description="Helical" evidence="1">
    <location>
        <begin position="258"/>
        <end position="278"/>
    </location>
</feature>
<organism evidence="4 5">
    <name type="scientific">Agromyces badenianii</name>
    <dbReference type="NCBI Taxonomy" id="2080742"/>
    <lineage>
        <taxon>Bacteria</taxon>
        <taxon>Bacillati</taxon>
        <taxon>Actinomycetota</taxon>
        <taxon>Actinomycetes</taxon>
        <taxon>Micrococcales</taxon>
        <taxon>Microbacteriaceae</taxon>
        <taxon>Agromyces</taxon>
    </lineage>
</organism>
<feature type="domain" description="Heparan-alpha-glucosaminide N-acetyltransferase catalytic" evidence="3">
    <location>
        <begin position="19"/>
        <end position="205"/>
    </location>
</feature>
<evidence type="ECO:0000259" key="2">
    <source>
        <dbReference type="Pfam" id="PF04235"/>
    </source>
</evidence>
<feature type="transmembrane region" description="Helical" evidence="1">
    <location>
        <begin position="61"/>
        <end position="80"/>
    </location>
</feature>
<dbReference type="Proteomes" id="UP000244729">
    <property type="component" value="Chromosome"/>
</dbReference>
<evidence type="ECO:0000313" key="4">
    <source>
        <dbReference type="EMBL" id="AWB96014.1"/>
    </source>
</evidence>
<dbReference type="PANTHER" id="PTHR30590:SF2">
    <property type="entry name" value="INNER MEMBRANE PROTEIN"/>
    <property type="match status" value="1"/>
</dbReference>
<evidence type="ECO:0000313" key="5">
    <source>
        <dbReference type="Proteomes" id="UP000244729"/>
    </source>
</evidence>
<name>A0A2S0WXS9_9MICO</name>
<dbReference type="Pfam" id="PF04235">
    <property type="entry name" value="DUF418"/>
    <property type="match status" value="1"/>
</dbReference>
<feature type="domain" description="DUF418" evidence="2">
    <location>
        <begin position="239"/>
        <end position="362"/>
    </location>
</feature>
<feature type="transmembrane region" description="Helical" evidence="1">
    <location>
        <begin position="92"/>
        <end position="108"/>
    </location>
</feature>
<gene>
    <name evidence="4" type="ORF">DCE93_10370</name>
</gene>
<sequence length="375" mass="38717">MSRTDARIPPAAAERAANRVDGVDAARGLALIGMFVAHVAPAAASADLAAVIAIADERPRLLFALTAGMGLAFISGGTRPIAADRGVLRRQIAIRAVILIVLGILIAATLHPLVFIILDVYGVAFLLMLPLLFLPPRIALGLGIALLAVMPAFVELVSATDAVVELQQGPFAIVVDWVVSGAYPVVIWIPVMLIGLGLARLDLASPRVVAVAALTGATSAVVMLPLAAMLADAASTASGALDETAVLRASALQASIEAIGNVGVGVVIVAGMLLLTGLARLRVRRVAGAVLSPITAMGSMPLSIYTVHLVVIAAAVRVEHGIPTDDSAELLVGLIVGSMLFAWLWRQYLGRGPLERLLRWASGRSRAAAARAPTS</sequence>
<dbReference type="PANTHER" id="PTHR30590">
    <property type="entry name" value="INNER MEMBRANE PROTEIN"/>
    <property type="match status" value="1"/>
</dbReference>
<dbReference type="EMBL" id="CP028913">
    <property type="protein sequence ID" value="AWB96014.1"/>
    <property type="molecule type" value="Genomic_DNA"/>
</dbReference>
<keyword evidence="5" id="KW-1185">Reference proteome</keyword>
<keyword evidence="1" id="KW-1133">Transmembrane helix</keyword>
<evidence type="ECO:0000256" key="1">
    <source>
        <dbReference type="SAM" id="Phobius"/>
    </source>
</evidence>
<dbReference type="InterPro" id="IPR052529">
    <property type="entry name" value="Bact_Transport_Assoc"/>
</dbReference>
<dbReference type="RefSeq" id="WP_108595820.1">
    <property type="nucleotide sequence ID" value="NZ_CP028913.1"/>
</dbReference>
<dbReference type="AlphaFoldDB" id="A0A2S0WXS9"/>
<evidence type="ECO:0008006" key="6">
    <source>
        <dbReference type="Google" id="ProtNLM"/>
    </source>
</evidence>
<dbReference type="Pfam" id="PF07786">
    <property type="entry name" value="HGSNAT_cat"/>
    <property type="match status" value="1"/>
</dbReference>
<feature type="transmembrane region" description="Helical" evidence="1">
    <location>
        <begin position="140"/>
        <end position="159"/>
    </location>
</feature>
<feature type="transmembrane region" description="Helical" evidence="1">
    <location>
        <begin position="208"/>
        <end position="231"/>
    </location>
</feature>
<feature type="transmembrane region" description="Helical" evidence="1">
    <location>
        <begin position="114"/>
        <end position="133"/>
    </location>
</feature>